<evidence type="ECO:0000313" key="4">
    <source>
        <dbReference type="Proteomes" id="UP001193734"/>
    </source>
</evidence>
<evidence type="ECO:0000313" key="3">
    <source>
        <dbReference type="EMBL" id="NPE13468.1"/>
    </source>
</evidence>
<dbReference type="RefSeq" id="WP_172176397.1">
    <property type="nucleotide sequence ID" value="NZ_CASGIA010000006.1"/>
</dbReference>
<dbReference type="Gene3D" id="3.40.50.1820">
    <property type="entry name" value="alpha/beta hydrolase"/>
    <property type="match status" value="1"/>
</dbReference>
<feature type="chain" id="PRO_5045146412" evidence="1">
    <location>
        <begin position="24"/>
        <end position="431"/>
    </location>
</feature>
<gene>
    <name evidence="3" type="ORF">HPS55_03855</name>
</gene>
<sequence>MKHNIKAAILFMAFACTAMSAMAQFSKPRRTYLEYIITTDHADRNYNTGEQANVKIEAYKGGVPVDGVKVHYTTGDEMFPAERKDSTTFRAGVATIPVGTRTEPGFKACNLQFTVYDKTVKDMVKVAFSPYDIKPFTTMPDDFDRFWQKTLKKAEKTALDPEITPLPKYSTDKVEVALVKINVGPDGRHMYGYLTKPRDGRRHPVLFCPPGAGASKISPTTYYSEHGFIYLNINIHNGCNPELDDAAYAEAKSNAEGYNRRGIGSKETFYYREVYAGCSRCIDFLCTLPEWDGRNVGVTGGSQGGALSIVTAALNPKVTFCSPFYPALCDLTGFRHGRAGGWPKYFNKTAEADGAEETMQYYDVVNFARRLKCPVFYSFGYNDETCSPTSTFAAYNEITAPKTLSTTPTSGHWRFTETNDESVEWMKHFCN</sequence>
<dbReference type="EMBL" id="JABKKE010000004">
    <property type="protein sequence ID" value="NPE13468.1"/>
    <property type="molecule type" value="Genomic_DNA"/>
</dbReference>
<dbReference type="PANTHER" id="PTHR40111">
    <property type="entry name" value="CEPHALOSPORIN-C DEACETYLASE"/>
    <property type="match status" value="1"/>
</dbReference>
<dbReference type="InterPro" id="IPR039069">
    <property type="entry name" value="CE7"/>
</dbReference>
<name>A0ABX2AVI4_9BACT</name>
<dbReference type="InterPro" id="IPR029058">
    <property type="entry name" value="AB_hydrolase_fold"/>
</dbReference>
<keyword evidence="1" id="KW-0732">Signal</keyword>
<keyword evidence="4" id="KW-1185">Reference proteome</keyword>
<dbReference type="SUPFAM" id="SSF53474">
    <property type="entry name" value="alpha/beta-Hydrolases"/>
    <property type="match status" value="1"/>
</dbReference>
<accession>A0ABX2AVI4</accession>
<dbReference type="InterPro" id="IPR008391">
    <property type="entry name" value="AXE1_dom"/>
</dbReference>
<dbReference type="Pfam" id="PF05448">
    <property type="entry name" value="AXE1"/>
    <property type="match status" value="1"/>
</dbReference>
<dbReference type="PANTHER" id="PTHR40111:SF1">
    <property type="entry name" value="CEPHALOSPORIN-C DEACETYLASE"/>
    <property type="match status" value="1"/>
</dbReference>
<organism evidence="3 4">
    <name type="scientific">Xylanibacter rodentium</name>
    <dbReference type="NCBI Taxonomy" id="2736289"/>
    <lineage>
        <taxon>Bacteria</taxon>
        <taxon>Pseudomonadati</taxon>
        <taxon>Bacteroidota</taxon>
        <taxon>Bacteroidia</taxon>
        <taxon>Bacteroidales</taxon>
        <taxon>Prevotellaceae</taxon>
        <taxon>Xylanibacter</taxon>
    </lineage>
</organism>
<dbReference type="GeneID" id="82156894"/>
<feature type="signal peptide" evidence="1">
    <location>
        <begin position="1"/>
        <end position="23"/>
    </location>
</feature>
<feature type="domain" description="Acetyl xylan esterase" evidence="2">
    <location>
        <begin position="134"/>
        <end position="428"/>
    </location>
</feature>
<dbReference type="Proteomes" id="UP001193734">
    <property type="component" value="Unassembled WGS sequence"/>
</dbReference>
<evidence type="ECO:0000259" key="2">
    <source>
        <dbReference type="Pfam" id="PF05448"/>
    </source>
</evidence>
<proteinExistence type="predicted"/>
<evidence type="ECO:0000256" key="1">
    <source>
        <dbReference type="SAM" id="SignalP"/>
    </source>
</evidence>
<reference evidence="3 4" key="1">
    <citation type="submission" date="2020-05" db="EMBL/GenBank/DDBJ databases">
        <title>Distinct polysaccharide utilization as determinants for interspecies competition between intestinal Prevotella spp.</title>
        <authorList>
            <person name="Galvez E.J.C."/>
            <person name="Iljazovic A."/>
            <person name="Strowig T."/>
        </authorList>
    </citation>
    <scope>NUCLEOTIDE SEQUENCE [LARGE SCALE GENOMIC DNA]</scope>
    <source>
        <strain evidence="3 4">PROD</strain>
    </source>
</reference>
<comment type="caution">
    <text evidence="3">The sequence shown here is derived from an EMBL/GenBank/DDBJ whole genome shotgun (WGS) entry which is preliminary data.</text>
</comment>
<protein>
    <submittedName>
        <fullName evidence="3">Prolyl oligopeptidase family serine peptidase</fullName>
    </submittedName>
</protein>